<dbReference type="Gene3D" id="3.10.120.10">
    <property type="entry name" value="Cytochrome b5-like heme/steroid binding domain"/>
    <property type="match status" value="1"/>
</dbReference>
<dbReference type="SUPFAM" id="SSF51395">
    <property type="entry name" value="FMN-linked oxidoreductases"/>
    <property type="match status" value="1"/>
</dbReference>
<feature type="compositionally biased region" description="Basic and acidic residues" evidence="17">
    <location>
        <begin position="521"/>
        <end position="532"/>
    </location>
</feature>
<dbReference type="Pfam" id="PF01070">
    <property type="entry name" value="FMN_dh"/>
    <property type="match status" value="1"/>
</dbReference>
<evidence type="ECO:0000259" key="19">
    <source>
        <dbReference type="PROSITE" id="PS51349"/>
    </source>
</evidence>
<feature type="domain" description="Cytochrome b5 heme-binding" evidence="18">
    <location>
        <begin position="2"/>
        <end position="79"/>
    </location>
</feature>
<comment type="cofactor">
    <cofactor evidence="2">
        <name>heme b</name>
        <dbReference type="ChEBI" id="CHEBI:60344"/>
    </cofactor>
</comment>
<name>A0A2U3DRD2_PURLI</name>
<dbReference type="GO" id="GO:0046872">
    <property type="term" value="F:metal ion binding"/>
    <property type="evidence" value="ECO:0007669"/>
    <property type="project" value="UniProtKB-KW"/>
</dbReference>
<evidence type="ECO:0000256" key="6">
    <source>
        <dbReference type="ARBA" id="ARBA00022630"/>
    </source>
</evidence>
<evidence type="ECO:0000256" key="10">
    <source>
        <dbReference type="ARBA" id="ARBA00023004"/>
    </source>
</evidence>
<reference evidence="20 21" key="1">
    <citation type="journal article" date="2016" name="Front. Microbiol.">
        <title>Genome and transcriptome sequences reveal the specific parasitism of the nematophagous Purpureocillium lilacinum 36-1.</title>
        <authorList>
            <person name="Xie J."/>
            <person name="Li S."/>
            <person name="Mo C."/>
            <person name="Xiao X."/>
            <person name="Peng D."/>
            <person name="Wang G."/>
            <person name="Xiao Y."/>
        </authorList>
    </citation>
    <scope>NUCLEOTIDE SEQUENCE [LARGE SCALE GENOMIC DNA]</scope>
    <source>
        <strain evidence="20 21">36-1</strain>
    </source>
</reference>
<dbReference type="FunFam" id="3.20.20.70:FF:000062">
    <property type="entry name" value="Cytochrome b2, mitochondrial, putative"/>
    <property type="match status" value="1"/>
</dbReference>
<evidence type="ECO:0000256" key="5">
    <source>
        <dbReference type="ARBA" id="ARBA00022617"/>
    </source>
</evidence>
<comment type="caution">
    <text evidence="20">The sequence shown here is derived from an EMBL/GenBank/DDBJ whole genome shotgun (WGS) entry which is preliminary data.</text>
</comment>
<dbReference type="PROSITE" id="PS00191">
    <property type="entry name" value="CYTOCHROME_B5_1"/>
    <property type="match status" value="1"/>
</dbReference>
<proteinExistence type="inferred from homology"/>
<dbReference type="AlphaFoldDB" id="A0A2U3DRD2"/>
<organism evidence="20 21">
    <name type="scientific">Purpureocillium lilacinum</name>
    <name type="common">Paecilomyces lilacinus</name>
    <dbReference type="NCBI Taxonomy" id="33203"/>
    <lineage>
        <taxon>Eukaryota</taxon>
        <taxon>Fungi</taxon>
        <taxon>Dikarya</taxon>
        <taxon>Ascomycota</taxon>
        <taxon>Pezizomycotina</taxon>
        <taxon>Sordariomycetes</taxon>
        <taxon>Hypocreomycetidae</taxon>
        <taxon>Hypocreales</taxon>
        <taxon>Ophiocordycipitaceae</taxon>
        <taxon>Purpureocillium</taxon>
    </lineage>
</organism>
<protein>
    <recommendedName>
        <fullName evidence="16">L-lactate dehydrogenase (cytochrome)</fullName>
        <ecNumber evidence="15">1.1.2.3</ecNumber>
    </recommendedName>
</protein>
<evidence type="ECO:0000256" key="15">
    <source>
        <dbReference type="ARBA" id="ARBA00066458"/>
    </source>
</evidence>
<comment type="similarity">
    <text evidence="14">In the N-terminal section; belongs to the cytochrome b5 family.</text>
</comment>
<comment type="subunit">
    <text evidence="4">Homotetramer.</text>
</comment>
<dbReference type="Pfam" id="PF00173">
    <property type="entry name" value="Cyt-b5"/>
    <property type="match status" value="1"/>
</dbReference>
<evidence type="ECO:0000256" key="1">
    <source>
        <dbReference type="ARBA" id="ARBA00001917"/>
    </source>
</evidence>
<evidence type="ECO:0000256" key="16">
    <source>
        <dbReference type="ARBA" id="ARBA00068515"/>
    </source>
</evidence>
<sequence length="998" mass="105937">MAKVFDAAEVAKHNTPDSCWVILYGNVYDVTDFLTSHPGGSKIILKLAGKDATEDYDPVHPPGTLEENLRPEAKLGQVNPDSLVKAKVPAARADAQDAADQPPPLESLLNLDEIEAEATRRIPKKAWAYYFSASDDLWSKSNNNAAYRDILLRPRVFVDCTACDMSTSVLGHKVGVPFFIAPAAMARLAHPDGEHGMAKAAARFGAMQVVSNNASMTPEQIVQGAAPGQVFGWQLYVQNHRDKSVAMLKRINAMKDRFKFIVLTLDAPVPGKRELDEKSNFEGGNNVQAAASGSNDAKRPGGGGVGQQLFFGTACDLTWQTTLPWLAEHTDLPIVLKGLQTHEDAYLAAKYAPQVKAIILSNHGGRAMDTAPPAVHTLLEIRKYYPEVFSKVEVWVDGGIKRGTDVVKALCLGATAVGIGRAPLFGLGAGGQAGVERVLEIVARRRFVPFGSHSKRSVAAPTAPFRGTQIGVVAAGKSRVMAVALLEAETATCMRLLGAKNISELGPRFINTRRVERDIYDGDPGLDKRDQAADQTSQQEMKIGGVSLHRSTLKPQGARRSAFMPVPSYGVHKPRREGCLDKWFSRKCPLTTSTTDNPPDPSSRDEATTTTAEPPPAQQFTNCGLAPSPRDWPAWMQSAMSSLARVGSSPARIDGVAARPDARLRLRDGRSPWTEASSVDSIWHVSAIPTRRLLVAKVMSLLRTQMRSEPRVMAADGGSLAESSCLSARCGSGHPSRATDSPVGIEPGDGGVAARARRRWERGTDSLAAARGGGNCLEDWAEHGKVDADGWEGCDGGGGGGGPDVVVVVTDTARRGRIGVSAPSAWQLGRDCLHCAEMHPRGACTGRAYKSLPAYEQYEYAACMALALARALAPARTLPTTKRTASSLHTRRRAARNQAGMASSGRMSPAMQARQGPSEDPASGPAAPIRVGGAAGQAPKALNPGARAPVSLSAAWVAFCIVGALAGSLDGKICFIGTLQAACAGALPTGTNVTHSAV</sequence>
<comment type="subcellular location">
    <subcellularLocation>
        <location evidence="3">Mitochondrion intermembrane space</location>
    </subcellularLocation>
</comment>
<dbReference type="PROSITE" id="PS51349">
    <property type="entry name" value="FMN_HYDROXY_ACID_DH_2"/>
    <property type="match status" value="1"/>
</dbReference>
<keyword evidence="9" id="KW-0560">Oxidoreductase</keyword>
<dbReference type="GO" id="GO:0004460">
    <property type="term" value="F:L-lactate dehydrogenase (cytochrome) activity"/>
    <property type="evidence" value="ECO:0007669"/>
    <property type="project" value="UniProtKB-EC"/>
</dbReference>
<dbReference type="PROSITE" id="PS50255">
    <property type="entry name" value="CYTOCHROME_B5_2"/>
    <property type="match status" value="1"/>
</dbReference>
<feature type="region of interest" description="Disordered" evidence="17">
    <location>
        <begin position="732"/>
        <end position="751"/>
    </location>
</feature>
<dbReference type="FunFam" id="3.10.120.10:FF:000012">
    <property type="entry name" value="Mitochondrial cytochrome b2, putative"/>
    <property type="match status" value="1"/>
</dbReference>
<gene>
    <name evidence="20" type="ORF">PCL_08530</name>
</gene>
<dbReference type="EC" id="1.1.2.3" evidence="15"/>
<dbReference type="Proteomes" id="UP000245956">
    <property type="component" value="Unassembled WGS sequence"/>
</dbReference>
<keyword evidence="10" id="KW-0408">Iron</keyword>
<evidence type="ECO:0000256" key="13">
    <source>
        <dbReference type="ARBA" id="ARBA00061137"/>
    </source>
</evidence>
<evidence type="ECO:0000259" key="18">
    <source>
        <dbReference type="PROSITE" id="PS50255"/>
    </source>
</evidence>
<keyword evidence="5" id="KW-0349">Heme</keyword>
<comment type="catalytic activity">
    <reaction evidence="12">
        <text>(S)-lactate + 2 Fe(III)-[cytochrome c] = 2 Fe(II)-[cytochrome c] + pyruvate + 2 H(+)</text>
        <dbReference type="Rhea" id="RHEA:19909"/>
        <dbReference type="Rhea" id="RHEA-COMP:10350"/>
        <dbReference type="Rhea" id="RHEA-COMP:14399"/>
        <dbReference type="ChEBI" id="CHEBI:15361"/>
        <dbReference type="ChEBI" id="CHEBI:15378"/>
        <dbReference type="ChEBI" id="CHEBI:16651"/>
        <dbReference type="ChEBI" id="CHEBI:29033"/>
        <dbReference type="ChEBI" id="CHEBI:29034"/>
        <dbReference type="EC" id="1.1.2.3"/>
    </reaction>
    <physiologicalReaction direction="left-to-right" evidence="12">
        <dbReference type="Rhea" id="RHEA:19910"/>
    </physiologicalReaction>
</comment>
<evidence type="ECO:0000256" key="4">
    <source>
        <dbReference type="ARBA" id="ARBA00011881"/>
    </source>
</evidence>
<comment type="cofactor">
    <cofactor evidence="1">
        <name>FMN</name>
        <dbReference type="ChEBI" id="CHEBI:58210"/>
    </cofactor>
</comment>
<feature type="compositionally biased region" description="Polar residues" evidence="17">
    <location>
        <begin position="282"/>
        <end position="295"/>
    </location>
</feature>
<dbReference type="InterPro" id="IPR013785">
    <property type="entry name" value="Aldolase_TIM"/>
</dbReference>
<dbReference type="InterPro" id="IPR018506">
    <property type="entry name" value="Cyt_B5_heme-BS"/>
</dbReference>
<feature type="region of interest" description="Disordered" evidence="17">
    <location>
        <begin position="521"/>
        <end position="540"/>
    </location>
</feature>
<feature type="region of interest" description="Disordered" evidence="17">
    <location>
        <begin position="589"/>
        <end position="623"/>
    </location>
</feature>
<feature type="region of interest" description="Disordered" evidence="17">
    <location>
        <begin position="273"/>
        <end position="301"/>
    </location>
</feature>
<evidence type="ECO:0000256" key="17">
    <source>
        <dbReference type="SAM" id="MobiDB-lite"/>
    </source>
</evidence>
<keyword evidence="6" id="KW-0285">Flavoprotein</keyword>
<evidence type="ECO:0000256" key="3">
    <source>
        <dbReference type="ARBA" id="ARBA00004569"/>
    </source>
</evidence>
<feature type="domain" description="FMN hydroxy acid dehydrogenase" evidence="19">
    <location>
        <begin position="103"/>
        <end position="471"/>
    </location>
</feature>
<evidence type="ECO:0000256" key="9">
    <source>
        <dbReference type="ARBA" id="ARBA00023002"/>
    </source>
</evidence>
<dbReference type="Gene3D" id="3.20.20.70">
    <property type="entry name" value="Aldolase class I"/>
    <property type="match status" value="1"/>
</dbReference>
<dbReference type="InterPro" id="IPR001199">
    <property type="entry name" value="Cyt_B5-like_heme/steroid-bd"/>
</dbReference>
<evidence type="ECO:0000256" key="8">
    <source>
        <dbReference type="ARBA" id="ARBA00022723"/>
    </source>
</evidence>
<keyword evidence="8" id="KW-0479">Metal-binding</keyword>
<comment type="similarity">
    <text evidence="13">In the C-terminal section; belongs to the FMN-dependent alpha-hydroxy acid dehydrogenase family.</text>
</comment>
<evidence type="ECO:0000256" key="11">
    <source>
        <dbReference type="ARBA" id="ARBA00023128"/>
    </source>
</evidence>
<evidence type="ECO:0000313" key="21">
    <source>
        <dbReference type="Proteomes" id="UP000245956"/>
    </source>
</evidence>
<evidence type="ECO:0000256" key="14">
    <source>
        <dbReference type="ARBA" id="ARBA00061589"/>
    </source>
</evidence>
<keyword evidence="11" id="KW-0496">Mitochondrion</keyword>
<accession>A0A2U3DRD2</accession>
<dbReference type="InterPro" id="IPR037396">
    <property type="entry name" value="FMN_HAD"/>
</dbReference>
<evidence type="ECO:0000256" key="2">
    <source>
        <dbReference type="ARBA" id="ARBA00001970"/>
    </source>
</evidence>
<dbReference type="GO" id="GO:0020037">
    <property type="term" value="F:heme binding"/>
    <property type="evidence" value="ECO:0007669"/>
    <property type="project" value="InterPro"/>
</dbReference>
<dbReference type="InterPro" id="IPR000262">
    <property type="entry name" value="FMN-dep_DH"/>
</dbReference>
<dbReference type="PRINTS" id="PR00363">
    <property type="entry name" value="CYTOCHROMEB5"/>
</dbReference>
<dbReference type="SUPFAM" id="SSF55856">
    <property type="entry name" value="Cytochrome b5-like heme/steroid binding domain"/>
    <property type="match status" value="1"/>
</dbReference>
<dbReference type="EMBL" id="LCWV01000044">
    <property type="protein sequence ID" value="PWI64816.1"/>
    <property type="molecule type" value="Genomic_DNA"/>
</dbReference>
<dbReference type="PANTHER" id="PTHR10578:SF82">
    <property type="entry name" value="CYTOCHROME B2, PUTATIVE (AFU_ORTHOLOGUE AFUA_1G07200)-RELATED"/>
    <property type="match status" value="1"/>
</dbReference>
<dbReference type="SMART" id="SM01117">
    <property type="entry name" value="Cyt-b5"/>
    <property type="match status" value="1"/>
</dbReference>
<evidence type="ECO:0000256" key="12">
    <source>
        <dbReference type="ARBA" id="ARBA00052399"/>
    </source>
</evidence>
<evidence type="ECO:0000256" key="7">
    <source>
        <dbReference type="ARBA" id="ARBA00022643"/>
    </source>
</evidence>
<evidence type="ECO:0000313" key="20">
    <source>
        <dbReference type="EMBL" id="PWI64816.1"/>
    </source>
</evidence>
<keyword evidence="7" id="KW-0288">FMN</keyword>
<feature type="region of interest" description="Disordered" evidence="17">
    <location>
        <begin position="879"/>
        <end position="930"/>
    </location>
</feature>
<dbReference type="PANTHER" id="PTHR10578">
    <property type="entry name" value="S -2-HYDROXY-ACID OXIDASE-RELATED"/>
    <property type="match status" value="1"/>
</dbReference>
<dbReference type="GO" id="GO:0005758">
    <property type="term" value="C:mitochondrial intermembrane space"/>
    <property type="evidence" value="ECO:0007669"/>
    <property type="project" value="UniProtKB-SubCell"/>
</dbReference>
<dbReference type="InterPro" id="IPR036400">
    <property type="entry name" value="Cyt_B5-like_heme/steroid_sf"/>
</dbReference>